<gene>
    <name evidence="1" type="ORF">SOCEGT47_083260</name>
</gene>
<dbReference type="Proteomes" id="UP000295781">
    <property type="component" value="Chromosome"/>
</dbReference>
<dbReference type="Pfam" id="PF10049">
    <property type="entry name" value="DUF2283"/>
    <property type="match status" value="1"/>
</dbReference>
<evidence type="ECO:0008006" key="3">
    <source>
        <dbReference type="Google" id="ProtNLM"/>
    </source>
</evidence>
<dbReference type="OrthoDB" id="1452857at2"/>
<dbReference type="InterPro" id="IPR019270">
    <property type="entry name" value="DUF2283"/>
</dbReference>
<dbReference type="AlphaFoldDB" id="A0A4P2QE92"/>
<accession>A0A4P2QE92</accession>
<organism evidence="1 2">
    <name type="scientific">Sorangium cellulosum</name>
    <name type="common">Polyangium cellulosum</name>
    <dbReference type="NCBI Taxonomy" id="56"/>
    <lineage>
        <taxon>Bacteria</taxon>
        <taxon>Pseudomonadati</taxon>
        <taxon>Myxococcota</taxon>
        <taxon>Polyangia</taxon>
        <taxon>Polyangiales</taxon>
        <taxon>Polyangiaceae</taxon>
        <taxon>Sorangium</taxon>
    </lineage>
</organism>
<dbReference type="RefSeq" id="WP_129356191.1">
    <property type="nucleotide sequence ID" value="NZ_CP012670.1"/>
</dbReference>
<sequence length="75" mass="8122">MSESESKLNGGGFELRVSEDDADVAYLRLPSHPGTSPCKMSKSVRLRDLIGNYEGPDVVLDFDLRGVLVGIEVLA</sequence>
<evidence type="ECO:0000313" key="2">
    <source>
        <dbReference type="Proteomes" id="UP000295781"/>
    </source>
</evidence>
<protein>
    <recommendedName>
        <fullName evidence="3">DUF2283 domain-containing protein</fullName>
    </recommendedName>
</protein>
<proteinExistence type="predicted"/>
<name>A0A4P2QE92_SORCE</name>
<reference evidence="1 2" key="1">
    <citation type="submission" date="2015-09" db="EMBL/GenBank/DDBJ databases">
        <title>Sorangium comparison.</title>
        <authorList>
            <person name="Zaburannyi N."/>
            <person name="Bunk B."/>
            <person name="Overmann J."/>
            <person name="Mueller R."/>
        </authorList>
    </citation>
    <scope>NUCLEOTIDE SEQUENCE [LARGE SCALE GENOMIC DNA]</scope>
    <source>
        <strain evidence="1 2">So ceGT47</strain>
    </source>
</reference>
<dbReference type="EMBL" id="CP012670">
    <property type="protein sequence ID" value="AUX27728.1"/>
    <property type="molecule type" value="Genomic_DNA"/>
</dbReference>
<evidence type="ECO:0000313" key="1">
    <source>
        <dbReference type="EMBL" id="AUX27728.1"/>
    </source>
</evidence>